<dbReference type="EMBL" id="ML996087">
    <property type="protein sequence ID" value="KAF2151843.1"/>
    <property type="molecule type" value="Genomic_DNA"/>
</dbReference>
<proteinExistence type="predicted"/>
<protein>
    <submittedName>
        <fullName evidence="1">Uncharacterized protein</fullName>
    </submittedName>
</protein>
<name>A0A9P4MG73_9PEZI</name>
<reference evidence="1" key="1">
    <citation type="journal article" date="2020" name="Stud. Mycol.">
        <title>101 Dothideomycetes genomes: a test case for predicting lifestyles and emergence of pathogens.</title>
        <authorList>
            <person name="Haridas S."/>
            <person name="Albert R."/>
            <person name="Binder M."/>
            <person name="Bloem J."/>
            <person name="Labutti K."/>
            <person name="Salamov A."/>
            <person name="Andreopoulos B."/>
            <person name="Baker S."/>
            <person name="Barry K."/>
            <person name="Bills G."/>
            <person name="Bluhm B."/>
            <person name="Cannon C."/>
            <person name="Castanera R."/>
            <person name="Culley D."/>
            <person name="Daum C."/>
            <person name="Ezra D."/>
            <person name="Gonzalez J."/>
            <person name="Henrissat B."/>
            <person name="Kuo A."/>
            <person name="Liang C."/>
            <person name="Lipzen A."/>
            <person name="Lutzoni F."/>
            <person name="Magnuson J."/>
            <person name="Mondo S."/>
            <person name="Nolan M."/>
            <person name="Ohm R."/>
            <person name="Pangilinan J."/>
            <person name="Park H.-J."/>
            <person name="Ramirez L."/>
            <person name="Alfaro M."/>
            <person name="Sun H."/>
            <person name="Tritt A."/>
            <person name="Yoshinaga Y."/>
            <person name="Zwiers L.-H."/>
            <person name="Turgeon B."/>
            <person name="Goodwin S."/>
            <person name="Spatafora J."/>
            <person name="Crous P."/>
            <person name="Grigoriev I."/>
        </authorList>
    </citation>
    <scope>NUCLEOTIDE SEQUENCE</scope>
    <source>
        <strain evidence="1">CBS 260.36</strain>
    </source>
</reference>
<dbReference type="Proteomes" id="UP000799439">
    <property type="component" value="Unassembled WGS sequence"/>
</dbReference>
<dbReference type="OrthoDB" id="5169850at2759"/>
<sequence length="278" mass="30812">MAARSLDAASLANPSSLPPRYQIRRLTPEHSLWVCALTMHSNTFHQSVFSKVYPIDQVGRFKQGIRAAAYLVDHQIKSGLSFGVFDLEYKFQHRSSEASGGAFLWDPNEEPMTGAQILSAMDFPLVSIALSYDGIDPLNSAGVAPLVACLPVFGTIHRALEELDPRKGSWHAKERGQVLMRNATATRVDYKGRGLMAGLARFLMREAQLNGFKGVNIVAMNDAVTHVWTNPKQQGMKGEVTAEFWSPDYEEEDAGGKKVNPFFPAEQQISRIWLCLDA</sequence>
<evidence type="ECO:0000313" key="2">
    <source>
        <dbReference type="Proteomes" id="UP000799439"/>
    </source>
</evidence>
<dbReference type="AlphaFoldDB" id="A0A9P4MG73"/>
<comment type="caution">
    <text evidence="1">The sequence shown here is derived from an EMBL/GenBank/DDBJ whole genome shotgun (WGS) entry which is preliminary data.</text>
</comment>
<keyword evidence="2" id="KW-1185">Reference proteome</keyword>
<organism evidence="1 2">
    <name type="scientific">Myriangium duriaei CBS 260.36</name>
    <dbReference type="NCBI Taxonomy" id="1168546"/>
    <lineage>
        <taxon>Eukaryota</taxon>
        <taxon>Fungi</taxon>
        <taxon>Dikarya</taxon>
        <taxon>Ascomycota</taxon>
        <taxon>Pezizomycotina</taxon>
        <taxon>Dothideomycetes</taxon>
        <taxon>Dothideomycetidae</taxon>
        <taxon>Myriangiales</taxon>
        <taxon>Myriangiaceae</taxon>
        <taxon>Myriangium</taxon>
    </lineage>
</organism>
<accession>A0A9P4MG73</accession>
<evidence type="ECO:0000313" key="1">
    <source>
        <dbReference type="EMBL" id="KAF2151843.1"/>
    </source>
</evidence>
<gene>
    <name evidence="1" type="ORF">K461DRAFT_286739</name>
</gene>